<feature type="domain" description="Ariadne" evidence="2">
    <location>
        <begin position="12"/>
        <end position="164"/>
    </location>
</feature>
<dbReference type="AlphaFoldDB" id="B6V6P5"/>
<feature type="region of interest" description="Disordered" evidence="1">
    <location>
        <begin position="1"/>
        <end position="26"/>
    </location>
</feature>
<dbReference type="Pfam" id="PF19422">
    <property type="entry name" value="Ariadne"/>
    <property type="match status" value="1"/>
</dbReference>
<feature type="compositionally biased region" description="Basic and acidic residues" evidence="1">
    <location>
        <begin position="1"/>
        <end position="18"/>
    </location>
</feature>
<evidence type="ECO:0000256" key="1">
    <source>
        <dbReference type="SAM" id="MobiDB-lite"/>
    </source>
</evidence>
<protein>
    <submittedName>
        <fullName evidence="3">Putative zinc finger protein</fullName>
    </submittedName>
</protein>
<dbReference type="InterPro" id="IPR045840">
    <property type="entry name" value="Ariadne"/>
</dbReference>
<evidence type="ECO:0000313" key="3">
    <source>
        <dbReference type="EMBL" id="ACI87768.1"/>
    </source>
</evidence>
<name>B6V6P5_CUPSE</name>
<feature type="non-terminal residue" evidence="3">
    <location>
        <position position="164"/>
    </location>
</feature>
<organism evidence="3">
    <name type="scientific">Cupressus sempervirens</name>
    <name type="common">Italian cypress</name>
    <dbReference type="NCBI Taxonomy" id="13469"/>
    <lineage>
        <taxon>Eukaryota</taxon>
        <taxon>Viridiplantae</taxon>
        <taxon>Streptophyta</taxon>
        <taxon>Embryophyta</taxon>
        <taxon>Tracheophyta</taxon>
        <taxon>Spermatophyta</taxon>
        <taxon>Pinopsida</taxon>
        <taxon>Pinidae</taxon>
        <taxon>Conifers II</taxon>
        <taxon>Cupressales</taxon>
        <taxon>Cupressaceae</taxon>
        <taxon>Cupressus</taxon>
    </lineage>
</organism>
<dbReference type="EMBL" id="FJ237448">
    <property type="protein sequence ID" value="ACI87768.1"/>
    <property type="molecule type" value="mRNA"/>
</dbReference>
<dbReference type="Gene3D" id="1.20.120.1750">
    <property type="match status" value="1"/>
</dbReference>
<feature type="non-terminal residue" evidence="3">
    <location>
        <position position="1"/>
    </location>
</feature>
<accession>B6V6P5</accession>
<evidence type="ECO:0000259" key="2">
    <source>
        <dbReference type="Pfam" id="PF19422"/>
    </source>
</evidence>
<reference evidence="3" key="1">
    <citation type="submission" date="2008-09" db="EMBL/GenBank/DDBJ databases">
        <title>Cloning and characterization of cold regulated sequences in cypress (Cupressus sempervirens).</title>
        <authorList>
            <person name="Pedron L."/>
            <person name="Baldi P."/>
            <person name="La Porta N."/>
        </authorList>
    </citation>
    <scope>NUCLEOTIDE SEQUENCE</scope>
    <source>
        <strain evidence="3">Cyplp039</strain>
    </source>
</reference>
<proteinExistence type="evidence at transcript level"/>
<sequence length="164" mass="18992">EKESENAERDLRCIHDQSRGQAHMDSLTLESQRTLESTMSDLDRNESGVKDYSWLTGLQWLFRARRALSYSYPAFHMSGDDLFKDGMTTSEAMKHKLEDQQQQLESVDLSMIEVPLEQSDRLMDIRMQVINLSVLTDTLCRMYDCIDELLGLQLTTHHIAPYNS</sequence>